<reference evidence="1" key="3">
    <citation type="submission" date="2025-08" db="UniProtKB">
        <authorList>
            <consortium name="Ensembl"/>
        </authorList>
    </citation>
    <scope>IDENTIFICATION</scope>
</reference>
<name>H2XQN5_CIOIN</name>
<evidence type="ECO:0000313" key="2">
    <source>
        <dbReference type="Proteomes" id="UP000008144"/>
    </source>
</evidence>
<organism evidence="1 2">
    <name type="scientific">Ciona intestinalis</name>
    <name type="common">Transparent sea squirt</name>
    <name type="synonym">Ascidia intestinalis</name>
    <dbReference type="NCBI Taxonomy" id="7719"/>
    <lineage>
        <taxon>Eukaryota</taxon>
        <taxon>Metazoa</taxon>
        <taxon>Chordata</taxon>
        <taxon>Tunicata</taxon>
        <taxon>Ascidiacea</taxon>
        <taxon>Phlebobranchia</taxon>
        <taxon>Cionidae</taxon>
        <taxon>Ciona</taxon>
    </lineage>
</organism>
<reference evidence="1" key="2">
    <citation type="journal article" date="2008" name="Genome Biol.">
        <title>Improved genome assembly and evidence-based global gene model set for the chordate Ciona intestinalis: new insight into intron and operon populations.</title>
        <authorList>
            <person name="Satou Y."/>
            <person name="Mineta K."/>
            <person name="Ogasawara M."/>
            <person name="Sasakura Y."/>
            <person name="Shoguchi E."/>
            <person name="Ueno K."/>
            <person name="Yamada L."/>
            <person name="Matsumoto J."/>
            <person name="Wasserscheid J."/>
            <person name="Dewar K."/>
            <person name="Wiley G.B."/>
            <person name="Macmil S.L."/>
            <person name="Roe B.A."/>
            <person name="Zeller R.W."/>
            <person name="Hastings K.E."/>
            <person name="Lemaire P."/>
            <person name="Lindquist E."/>
            <person name="Endo T."/>
            <person name="Hotta K."/>
            <person name="Inaba K."/>
        </authorList>
    </citation>
    <scope>NUCLEOTIDE SEQUENCE [LARGE SCALE GENOMIC DNA]</scope>
    <source>
        <strain evidence="1">wild type</strain>
    </source>
</reference>
<dbReference type="AlphaFoldDB" id="H2XQN5"/>
<proteinExistence type="predicted"/>
<evidence type="ECO:0000313" key="1">
    <source>
        <dbReference type="Ensembl" id="ENSCINP00000031969.1"/>
    </source>
</evidence>
<keyword evidence="2" id="KW-1185">Reference proteome</keyword>
<accession>H2XQN5</accession>
<dbReference type="HOGENOM" id="CLU_3175118_0_0_1"/>
<reference evidence="1" key="4">
    <citation type="submission" date="2025-09" db="UniProtKB">
        <authorList>
            <consortium name="Ensembl"/>
        </authorList>
    </citation>
    <scope>IDENTIFICATION</scope>
</reference>
<dbReference type="Ensembl" id="ENSCINT00000036494.1">
    <property type="protein sequence ID" value="ENSCINP00000031969.1"/>
    <property type="gene ID" value="ENSCING00000022025.1"/>
</dbReference>
<protein>
    <submittedName>
        <fullName evidence="1">Uncharacterized protein</fullName>
    </submittedName>
</protein>
<sequence length="47" mass="5478">MTHSNLELQLHKTYYYIGCNVNQTMQKKEISGPLKLPQFCAYTSEII</sequence>
<reference evidence="2" key="1">
    <citation type="journal article" date="2002" name="Science">
        <title>The draft genome of Ciona intestinalis: insights into chordate and vertebrate origins.</title>
        <authorList>
            <person name="Dehal P."/>
            <person name="Satou Y."/>
            <person name="Campbell R.K."/>
            <person name="Chapman J."/>
            <person name="Degnan B."/>
            <person name="De Tomaso A."/>
            <person name="Davidson B."/>
            <person name="Di Gregorio A."/>
            <person name="Gelpke M."/>
            <person name="Goodstein D.M."/>
            <person name="Harafuji N."/>
            <person name="Hastings K.E."/>
            <person name="Ho I."/>
            <person name="Hotta K."/>
            <person name="Huang W."/>
            <person name="Kawashima T."/>
            <person name="Lemaire P."/>
            <person name="Martinez D."/>
            <person name="Meinertzhagen I.A."/>
            <person name="Necula S."/>
            <person name="Nonaka M."/>
            <person name="Putnam N."/>
            <person name="Rash S."/>
            <person name="Saiga H."/>
            <person name="Satake M."/>
            <person name="Terry A."/>
            <person name="Yamada L."/>
            <person name="Wang H.G."/>
            <person name="Awazu S."/>
            <person name="Azumi K."/>
            <person name="Boore J."/>
            <person name="Branno M."/>
            <person name="Chin-Bow S."/>
            <person name="DeSantis R."/>
            <person name="Doyle S."/>
            <person name="Francino P."/>
            <person name="Keys D.N."/>
            <person name="Haga S."/>
            <person name="Hayashi H."/>
            <person name="Hino K."/>
            <person name="Imai K.S."/>
            <person name="Inaba K."/>
            <person name="Kano S."/>
            <person name="Kobayashi K."/>
            <person name="Kobayashi M."/>
            <person name="Lee B.I."/>
            <person name="Makabe K.W."/>
            <person name="Manohar C."/>
            <person name="Matassi G."/>
            <person name="Medina M."/>
            <person name="Mochizuki Y."/>
            <person name="Mount S."/>
            <person name="Morishita T."/>
            <person name="Miura S."/>
            <person name="Nakayama A."/>
            <person name="Nishizaka S."/>
            <person name="Nomoto H."/>
            <person name="Ohta F."/>
            <person name="Oishi K."/>
            <person name="Rigoutsos I."/>
            <person name="Sano M."/>
            <person name="Sasaki A."/>
            <person name="Sasakura Y."/>
            <person name="Shoguchi E."/>
            <person name="Shin-i T."/>
            <person name="Spagnuolo A."/>
            <person name="Stainier D."/>
            <person name="Suzuki M.M."/>
            <person name="Tassy O."/>
            <person name="Takatori N."/>
            <person name="Tokuoka M."/>
            <person name="Yagi K."/>
            <person name="Yoshizaki F."/>
            <person name="Wada S."/>
            <person name="Zhang C."/>
            <person name="Hyatt P.D."/>
            <person name="Larimer F."/>
            <person name="Detter C."/>
            <person name="Doggett N."/>
            <person name="Glavina T."/>
            <person name="Hawkins T."/>
            <person name="Richardson P."/>
            <person name="Lucas S."/>
            <person name="Kohara Y."/>
            <person name="Levine M."/>
            <person name="Satoh N."/>
            <person name="Rokhsar D.S."/>
        </authorList>
    </citation>
    <scope>NUCLEOTIDE SEQUENCE [LARGE SCALE GENOMIC DNA]</scope>
</reference>
<dbReference type="Proteomes" id="UP000008144">
    <property type="component" value="Chromosome 13"/>
</dbReference>
<dbReference type="EMBL" id="EAAA01001112">
    <property type="status" value="NOT_ANNOTATED_CDS"/>
    <property type="molecule type" value="Genomic_DNA"/>
</dbReference>
<dbReference type="InParanoid" id="H2XQN5"/>